<reference evidence="2" key="2">
    <citation type="submission" date="2021-10" db="EMBL/GenBank/DDBJ databases">
        <title>Phylogenomics reveals ancestral predisposition of the termite-cultivated fungus Termitomyces towards a domesticated lifestyle.</title>
        <authorList>
            <person name="Auxier B."/>
            <person name="Grum-Grzhimaylo A."/>
            <person name="Cardenas M.E."/>
            <person name="Lodge J.D."/>
            <person name="Laessoe T."/>
            <person name="Pedersen O."/>
            <person name="Smith M.E."/>
            <person name="Kuyper T.W."/>
            <person name="Franco-Molano E.A."/>
            <person name="Baroni T.J."/>
            <person name="Aanen D.K."/>
        </authorList>
    </citation>
    <scope>NUCLEOTIDE SEQUENCE</scope>
    <source>
        <strain evidence="2">D49</strain>
    </source>
</reference>
<organism evidence="2 3">
    <name type="scientific">Sphagnurus paluster</name>
    <dbReference type="NCBI Taxonomy" id="117069"/>
    <lineage>
        <taxon>Eukaryota</taxon>
        <taxon>Fungi</taxon>
        <taxon>Dikarya</taxon>
        <taxon>Basidiomycota</taxon>
        <taxon>Agaricomycotina</taxon>
        <taxon>Agaricomycetes</taxon>
        <taxon>Agaricomycetidae</taxon>
        <taxon>Agaricales</taxon>
        <taxon>Tricholomatineae</taxon>
        <taxon>Lyophyllaceae</taxon>
        <taxon>Sphagnurus</taxon>
    </lineage>
</organism>
<sequence>MPSRNEKPNPSWRMVGNLGGSRRRHYWVLFGVVIIVLFLLTHSASVTTSGTSTDSQIDSEVKEISSQTLSEAEETKTQPEVKVANPKTHWEDPPTFEKLKQWERDLPQHNLGLPFPEGRNGRYVKFSNQVKRLGWNNAFNEILMNTHLAYESKRAYVFQPYVWNEDHYSWPQSKFRNQEFPPHTPLNAIISGPSAGGPWDVGDNAPRSISEQWFDVVCPEHERRIINTREVKPMIGSSDGLDIFNYWKELLLKATDRCIEIEPEEYQKDFYPQTFDLWLWGSERVRSLWPSFSKSPTSRLLEPSPIVVSAVERNAYLFNPRGPRPNHPTSRNPYDRTLAIHARRGDFKEACLHLAKWNSTFYSWNLLEELPDAFPPPPGGEEGNNTPENVQKYLEHCLPTFEDIVSKVRDSRYEYLKDSKKGHKTLDIIYLLTNAEGEWLDQLKATLKEDGWHTIVTSKDLELDQEQTEVNMAVDMEIARRAAVFIGNGWSSFTSNIVHKRLVDGKEPISCRFY</sequence>
<gene>
    <name evidence="2" type="ORF">H0H81_009140</name>
</gene>
<dbReference type="AlphaFoldDB" id="A0A9P7FPJ7"/>
<evidence type="ECO:0000256" key="1">
    <source>
        <dbReference type="SAM" id="MobiDB-lite"/>
    </source>
</evidence>
<protein>
    <submittedName>
        <fullName evidence="2">Uncharacterized protein</fullName>
    </submittedName>
</protein>
<dbReference type="CDD" id="cd11296">
    <property type="entry name" value="O-FucT_like"/>
    <property type="match status" value="1"/>
</dbReference>
<proteinExistence type="predicted"/>
<dbReference type="Proteomes" id="UP000717328">
    <property type="component" value="Unassembled WGS sequence"/>
</dbReference>
<name>A0A9P7FPJ7_9AGAR</name>
<keyword evidence="3" id="KW-1185">Reference proteome</keyword>
<accession>A0A9P7FPJ7</accession>
<comment type="caution">
    <text evidence="2">The sequence shown here is derived from an EMBL/GenBank/DDBJ whole genome shotgun (WGS) entry which is preliminary data.</text>
</comment>
<dbReference type="EMBL" id="JABCKI010005977">
    <property type="protein sequence ID" value="KAG5636092.1"/>
    <property type="molecule type" value="Genomic_DNA"/>
</dbReference>
<dbReference type="OrthoDB" id="2559662at2759"/>
<dbReference type="Gene3D" id="3.40.50.11350">
    <property type="match status" value="1"/>
</dbReference>
<evidence type="ECO:0000313" key="3">
    <source>
        <dbReference type="Proteomes" id="UP000717328"/>
    </source>
</evidence>
<evidence type="ECO:0000313" key="2">
    <source>
        <dbReference type="EMBL" id="KAG5636092.1"/>
    </source>
</evidence>
<reference evidence="2" key="1">
    <citation type="submission" date="2021-02" db="EMBL/GenBank/DDBJ databases">
        <authorList>
            <person name="Nieuwenhuis M."/>
            <person name="Van De Peppel L.J.J."/>
        </authorList>
    </citation>
    <scope>NUCLEOTIDE SEQUENCE</scope>
    <source>
        <strain evidence="2">D49</strain>
    </source>
</reference>
<feature type="region of interest" description="Disordered" evidence="1">
    <location>
        <begin position="65"/>
        <end position="90"/>
    </location>
</feature>